<dbReference type="Proteomes" id="UP000245839">
    <property type="component" value="Unassembled WGS sequence"/>
</dbReference>
<dbReference type="EMBL" id="QGDJ01000004">
    <property type="protein sequence ID" value="PWJ19189.1"/>
    <property type="molecule type" value="Genomic_DNA"/>
</dbReference>
<dbReference type="OrthoDB" id="7687351at2"/>
<reference evidence="4" key="2">
    <citation type="submission" date="2016-10" db="EMBL/GenBank/DDBJ databases">
        <authorList>
            <person name="Varghese N."/>
            <person name="Submissions S."/>
        </authorList>
    </citation>
    <scope>NUCLEOTIDE SEQUENCE [LARGE SCALE GENOMIC DNA]</scope>
    <source>
        <strain evidence="4">DSM 25227</strain>
    </source>
</reference>
<dbReference type="EMBL" id="UETC01000004">
    <property type="protein sequence ID" value="SSA45851.1"/>
    <property type="molecule type" value="Genomic_DNA"/>
</dbReference>
<dbReference type="Proteomes" id="UP000251571">
    <property type="component" value="Unassembled WGS sequence"/>
</dbReference>
<evidence type="ECO:0000313" key="1">
    <source>
        <dbReference type="EMBL" id="PWJ19189.1"/>
    </source>
</evidence>
<keyword evidence="3" id="KW-1185">Reference proteome</keyword>
<name>A0A2Y9AN07_9RHOB</name>
<evidence type="ECO:0000313" key="4">
    <source>
        <dbReference type="Proteomes" id="UP000251571"/>
    </source>
</evidence>
<evidence type="ECO:0008006" key="5">
    <source>
        <dbReference type="Google" id="ProtNLM"/>
    </source>
</evidence>
<reference evidence="2" key="1">
    <citation type="submission" date="2016-10" db="EMBL/GenBank/DDBJ databases">
        <authorList>
            <person name="Cai Z."/>
        </authorList>
    </citation>
    <scope>NUCLEOTIDE SEQUENCE [LARGE SCALE GENOMIC DNA]</scope>
    <source>
        <strain evidence="2">DSM 25227</strain>
    </source>
</reference>
<gene>
    <name evidence="1" type="ORF">BCF38_104120</name>
    <name evidence="2" type="ORF">SAMN05421539_104120</name>
</gene>
<proteinExistence type="predicted"/>
<accession>A0A2Y9AN07</accession>
<reference evidence="1 3" key="3">
    <citation type="submission" date="2018-03" db="EMBL/GenBank/DDBJ databases">
        <title>Genomic Encyclopedia of Archaeal and Bacterial Type Strains, Phase II (KMG-II): from individual species to whole genera.</title>
        <authorList>
            <person name="Goeker M."/>
        </authorList>
    </citation>
    <scope>NUCLEOTIDE SEQUENCE [LARGE SCALE GENOMIC DNA]</scope>
    <source>
        <strain evidence="1 3">DSM 25227</strain>
    </source>
</reference>
<evidence type="ECO:0000313" key="3">
    <source>
        <dbReference type="Proteomes" id="UP000245839"/>
    </source>
</evidence>
<dbReference type="SUPFAM" id="SSF52540">
    <property type="entry name" value="P-loop containing nucleoside triphosphate hydrolases"/>
    <property type="match status" value="1"/>
</dbReference>
<dbReference type="AlphaFoldDB" id="A0A2Y9AN07"/>
<organism evidence="2 4">
    <name type="scientific">Jannaschia seohaensis</name>
    <dbReference type="NCBI Taxonomy" id="475081"/>
    <lineage>
        <taxon>Bacteria</taxon>
        <taxon>Pseudomonadati</taxon>
        <taxon>Pseudomonadota</taxon>
        <taxon>Alphaproteobacteria</taxon>
        <taxon>Rhodobacterales</taxon>
        <taxon>Roseobacteraceae</taxon>
        <taxon>Jannaschia</taxon>
    </lineage>
</organism>
<evidence type="ECO:0000313" key="2">
    <source>
        <dbReference type="EMBL" id="SSA45851.1"/>
    </source>
</evidence>
<dbReference type="InterPro" id="IPR027417">
    <property type="entry name" value="P-loop_NTPase"/>
</dbReference>
<sequence length="194" mass="22089">MLVFWKARFVLLAVPKTGTTALEAALAPRADAAILNPPGLKHCGVAKYRRDLAPFFEQRGRRPLELVAVMREPVSWLGSWFRYRSRPGLAGQPNSTEDMDFAGFVDAYLSKQPPPFAKIGSQARMLAGGVDHLFRYDRPEQLYRFLEDRIGPLPEIELRNSSPARPVDLDDIRRRRLEIERADDFDLWRSLAAP</sequence>
<protein>
    <recommendedName>
        <fullName evidence="5">Gamma-glutamyl kinase</fullName>
    </recommendedName>
</protein>
<dbReference type="RefSeq" id="WP_109564299.1">
    <property type="nucleotide sequence ID" value="NZ_QGDJ01000004.1"/>
</dbReference>